<dbReference type="EMBL" id="JAAGWZ010000002">
    <property type="protein sequence ID" value="NEM91180.1"/>
    <property type="molecule type" value="Genomic_DNA"/>
</dbReference>
<evidence type="ECO:0000256" key="1">
    <source>
        <dbReference type="ARBA" id="ARBA00010577"/>
    </source>
</evidence>
<dbReference type="InterPro" id="IPR005648">
    <property type="entry name" value="FlgD"/>
</dbReference>
<keyword evidence="4" id="KW-1185">Reference proteome</keyword>
<accession>A0A7C9TR27</accession>
<evidence type="ECO:0000313" key="4">
    <source>
        <dbReference type="Proteomes" id="UP000479756"/>
    </source>
</evidence>
<keyword evidence="3" id="KW-0969">Cilium</keyword>
<keyword evidence="2" id="KW-1005">Bacterial flagellum biogenesis</keyword>
<evidence type="ECO:0000313" key="3">
    <source>
        <dbReference type="EMBL" id="NEM91180.1"/>
    </source>
</evidence>
<keyword evidence="3" id="KW-0966">Cell projection</keyword>
<dbReference type="Proteomes" id="UP000479756">
    <property type="component" value="Unassembled WGS sequence"/>
</dbReference>
<protein>
    <submittedName>
        <fullName evidence="3">Flagellar hook capping protein</fullName>
    </submittedName>
</protein>
<evidence type="ECO:0000256" key="2">
    <source>
        <dbReference type="ARBA" id="ARBA00022795"/>
    </source>
</evidence>
<organism evidence="3 4">
    <name type="scientific">Galbitalea soli</name>
    <dbReference type="NCBI Taxonomy" id="1268042"/>
    <lineage>
        <taxon>Bacteria</taxon>
        <taxon>Bacillati</taxon>
        <taxon>Actinomycetota</taxon>
        <taxon>Actinomycetes</taxon>
        <taxon>Micrococcales</taxon>
        <taxon>Microbacteriaceae</taxon>
        <taxon>Galbitalea</taxon>
    </lineage>
</organism>
<reference evidence="3 4" key="1">
    <citation type="journal article" date="2014" name="Int. J. Syst. Evol. Microbiol.">
        <title>Description of Galbitalea soli gen. nov., sp. nov., and Frondihabitans sucicola sp. nov.</title>
        <authorList>
            <person name="Kim S.J."/>
            <person name="Lim J.M."/>
            <person name="Ahn J.H."/>
            <person name="Weon H.Y."/>
            <person name="Hamada M."/>
            <person name="Suzuki K."/>
            <person name="Ahn T.Y."/>
            <person name="Kwon S.W."/>
        </authorList>
    </citation>
    <scope>NUCLEOTIDE SEQUENCE [LARGE SCALE GENOMIC DNA]</scope>
    <source>
        <strain evidence="3 4">NBRC 108727</strain>
    </source>
</reference>
<gene>
    <name evidence="3" type="ORF">G3T37_07400</name>
</gene>
<sequence>MTVAAVDASTATSLYSQGTTAAPAKQTMDSDVFMKLLITQLQTQDPSAPMDSNQMITQTSQLASMQQLTSLGTTTTENFSLQMRIAAASMIGKTASYTDSKGITQTGTVSAVSFAAAVPTVTINGTAVNLDLVSGISTTASA</sequence>
<dbReference type="RefSeq" id="WP_163472862.1">
    <property type="nucleotide sequence ID" value="NZ_JAAGWZ010000002.1"/>
</dbReference>
<comment type="caution">
    <text evidence="3">The sequence shown here is derived from an EMBL/GenBank/DDBJ whole genome shotgun (WGS) entry which is preliminary data.</text>
</comment>
<comment type="similarity">
    <text evidence="1">Belongs to the FlgD family.</text>
</comment>
<dbReference type="AlphaFoldDB" id="A0A7C9TR27"/>
<keyword evidence="3" id="KW-0282">Flagellum</keyword>
<dbReference type="Pfam" id="PF03963">
    <property type="entry name" value="FlgD"/>
    <property type="match status" value="1"/>
</dbReference>
<dbReference type="GO" id="GO:0044781">
    <property type="term" value="P:bacterial-type flagellum organization"/>
    <property type="evidence" value="ECO:0007669"/>
    <property type="project" value="UniProtKB-KW"/>
</dbReference>
<name>A0A7C9TR27_9MICO</name>
<proteinExistence type="inferred from homology"/>